<keyword evidence="3" id="KW-0732">Signal</keyword>
<dbReference type="EMBL" id="HBGQ01095440">
    <property type="protein sequence ID" value="CAD9533482.1"/>
    <property type="molecule type" value="Transcribed_RNA"/>
</dbReference>
<feature type="signal peptide" evidence="3">
    <location>
        <begin position="1"/>
        <end position="30"/>
    </location>
</feature>
<feature type="region of interest" description="Disordered" evidence="2">
    <location>
        <begin position="228"/>
        <end position="257"/>
    </location>
</feature>
<evidence type="ECO:0000313" key="4">
    <source>
        <dbReference type="EMBL" id="CAD9533482.1"/>
    </source>
</evidence>
<reference evidence="4" key="1">
    <citation type="submission" date="2021-01" db="EMBL/GenBank/DDBJ databases">
        <authorList>
            <person name="Corre E."/>
            <person name="Pelletier E."/>
            <person name="Niang G."/>
            <person name="Scheremetjew M."/>
            <person name="Finn R."/>
            <person name="Kale V."/>
            <person name="Holt S."/>
            <person name="Cochrane G."/>
            <person name="Meng A."/>
            <person name="Brown T."/>
            <person name="Cohen L."/>
        </authorList>
    </citation>
    <scope>NUCLEOTIDE SEQUENCE</scope>
    <source>
        <strain evidence="4">CCMP2222</strain>
    </source>
</reference>
<organism evidence="4">
    <name type="scientific">Alexandrium andersonii</name>
    <dbReference type="NCBI Taxonomy" id="327968"/>
    <lineage>
        <taxon>Eukaryota</taxon>
        <taxon>Sar</taxon>
        <taxon>Alveolata</taxon>
        <taxon>Dinophyceae</taxon>
        <taxon>Gonyaulacales</taxon>
        <taxon>Pyrocystaceae</taxon>
        <taxon>Alexandrium</taxon>
    </lineage>
</organism>
<feature type="coiled-coil region" evidence="1">
    <location>
        <begin position="266"/>
        <end position="323"/>
    </location>
</feature>
<evidence type="ECO:0000256" key="1">
    <source>
        <dbReference type="SAM" id="Coils"/>
    </source>
</evidence>
<evidence type="ECO:0000256" key="3">
    <source>
        <dbReference type="SAM" id="SignalP"/>
    </source>
</evidence>
<feature type="chain" id="PRO_5030835044" evidence="3">
    <location>
        <begin position="31"/>
        <end position="352"/>
    </location>
</feature>
<feature type="region of interest" description="Disordered" evidence="2">
    <location>
        <begin position="109"/>
        <end position="197"/>
    </location>
</feature>
<gene>
    <name evidence="4" type="ORF">AAND1436_LOCUS45565</name>
</gene>
<evidence type="ECO:0000256" key="2">
    <source>
        <dbReference type="SAM" id="MobiDB-lite"/>
    </source>
</evidence>
<accession>A0A7S2J0N5</accession>
<proteinExistence type="predicted"/>
<protein>
    <submittedName>
        <fullName evidence="4">Uncharacterized protein</fullName>
    </submittedName>
</protein>
<name>A0A7S2J0N5_9DINO</name>
<dbReference type="AlphaFoldDB" id="A0A7S2J0N5"/>
<sequence>MQLSIAPRHMGMKLLAPVLVLVAMAPSASAGRNGAHIAPKLDPKSDKVFFKKDYPHDLDPEGAEKVKFRHPYPAVQEHREFDKDYVKDENADAGEWKAQMEYDALRTKVSKEKDDVQKAKETQEKLRQEVEEAKQKEEAAAKAAKEAEKRVKDAKEAAAKTKEEAKQAGEEAKAKGENAAKEHETAAKEHEAEVDQAVDKVKKEMDDLKDCQQQLADARAELKRLVAKQEGNSTADEQGVAGAASAEEKAAKAAAAAELQIKEAAAVEAKEHAADAKLKREIAEEEAKYEDALHTYEKESAKMDEMENDLDAAAHRLRKFRKEDEPAKSGTIAPTIAAPLLLAAAALVGHLP</sequence>
<keyword evidence="1" id="KW-0175">Coiled coil</keyword>